<dbReference type="Proteomes" id="UP000447355">
    <property type="component" value="Unassembled WGS sequence"/>
</dbReference>
<dbReference type="AlphaFoldDB" id="A0A845GQ30"/>
<comment type="caution">
    <text evidence="2">The sequence shown here is derived from an EMBL/GenBank/DDBJ whole genome shotgun (WGS) entry which is preliminary data.</text>
</comment>
<keyword evidence="1" id="KW-0472">Membrane</keyword>
<evidence type="ECO:0000313" key="2">
    <source>
        <dbReference type="EMBL" id="MYM96384.1"/>
    </source>
</evidence>
<organism evidence="2 3">
    <name type="scientific">Duganella vulcania</name>
    <dbReference type="NCBI Taxonomy" id="2692166"/>
    <lineage>
        <taxon>Bacteria</taxon>
        <taxon>Pseudomonadati</taxon>
        <taxon>Pseudomonadota</taxon>
        <taxon>Betaproteobacteria</taxon>
        <taxon>Burkholderiales</taxon>
        <taxon>Oxalobacteraceae</taxon>
        <taxon>Telluria group</taxon>
        <taxon>Duganella</taxon>
    </lineage>
</organism>
<proteinExistence type="predicted"/>
<name>A0A845GQ30_9BURK</name>
<evidence type="ECO:0008006" key="4">
    <source>
        <dbReference type="Google" id="ProtNLM"/>
    </source>
</evidence>
<dbReference type="EMBL" id="WWCX01000044">
    <property type="protein sequence ID" value="MYM96384.1"/>
    <property type="molecule type" value="Genomic_DNA"/>
</dbReference>
<protein>
    <recommendedName>
        <fullName evidence="4">DUF3325 family protein</fullName>
    </recommendedName>
</protein>
<reference evidence="2" key="1">
    <citation type="submission" date="2019-12" db="EMBL/GenBank/DDBJ databases">
        <title>Novel species isolated from a subtropical stream in China.</title>
        <authorList>
            <person name="Lu H."/>
        </authorList>
    </citation>
    <scope>NUCLEOTIDE SEQUENCE [LARGE SCALE GENOMIC DNA]</scope>
    <source>
        <strain evidence="2">FT81W</strain>
    </source>
</reference>
<keyword evidence="1" id="KW-1133">Transmembrane helix</keyword>
<evidence type="ECO:0000256" key="1">
    <source>
        <dbReference type="SAM" id="Phobius"/>
    </source>
</evidence>
<dbReference type="RefSeq" id="WP_161085404.1">
    <property type="nucleotide sequence ID" value="NZ_WWCX01000044.1"/>
</dbReference>
<feature type="transmembrane region" description="Helical" evidence="1">
    <location>
        <begin position="6"/>
        <end position="23"/>
    </location>
</feature>
<keyword evidence="1" id="KW-0812">Transmembrane</keyword>
<gene>
    <name evidence="2" type="ORF">GTP90_21180</name>
</gene>
<evidence type="ECO:0000313" key="3">
    <source>
        <dbReference type="Proteomes" id="UP000447355"/>
    </source>
</evidence>
<sequence length="88" mass="9247">MNWICIGVAALAALCLYLASPHQRLWGAAPKRARLLNWLAVPLGVVAIASATASYGGWCGVFIALSGFMAALVALPCLDAWLGARHAR</sequence>
<feature type="transmembrane region" description="Helical" evidence="1">
    <location>
        <begin position="61"/>
        <end position="82"/>
    </location>
</feature>
<feature type="transmembrane region" description="Helical" evidence="1">
    <location>
        <begin position="35"/>
        <end position="55"/>
    </location>
</feature>
<accession>A0A845GQ30</accession>